<keyword evidence="1" id="KW-1133">Transmembrane helix</keyword>
<organism evidence="2 3">
    <name type="scientific">Larkinella terrae</name>
    <dbReference type="NCBI Taxonomy" id="2025311"/>
    <lineage>
        <taxon>Bacteria</taxon>
        <taxon>Pseudomonadati</taxon>
        <taxon>Bacteroidota</taxon>
        <taxon>Cytophagia</taxon>
        <taxon>Cytophagales</taxon>
        <taxon>Spirosomataceae</taxon>
        <taxon>Larkinella</taxon>
    </lineage>
</organism>
<proteinExistence type="predicted"/>
<gene>
    <name evidence="2" type="ORF">GJJ30_08930</name>
</gene>
<keyword evidence="1" id="KW-0472">Membrane</keyword>
<dbReference type="EMBL" id="WJXZ01000004">
    <property type="protein sequence ID" value="MRS61408.1"/>
    <property type="molecule type" value="Genomic_DNA"/>
</dbReference>
<dbReference type="OrthoDB" id="1467719at2"/>
<feature type="transmembrane region" description="Helical" evidence="1">
    <location>
        <begin position="12"/>
        <end position="29"/>
    </location>
</feature>
<evidence type="ECO:0000313" key="2">
    <source>
        <dbReference type="EMBL" id="MRS61408.1"/>
    </source>
</evidence>
<name>A0A7K0EIY3_9BACT</name>
<keyword evidence="3" id="KW-1185">Reference proteome</keyword>
<reference evidence="2 3" key="1">
    <citation type="journal article" date="2018" name="Antonie Van Leeuwenhoek">
        <title>Larkinella terrae sp. nov., isolated from soil on Jeju Island, South Korea.</title>
        <authorList>
            <person name="Ten L.N."/>
            <person name="Jeon J."/>
            <person name="Park S.J."/>
            <person name="Park S."/>
            <person name="Lee S.Y."/>
            <person name="Kim M.K."/>
            <person name="Jung H.Y."/>
        </authorList>
    </citation>
    <scope>NUCLEOTIDE SEQUENCE [LARGE SCALE GENOMIC DNA]</scope>
    <source>
        <strain evidence="2 3">KCTC 52001</strain>
    </source>
</reference>
<evidence type="ECO:0000313" key="3">
    <source>
        <dbReference type="Proteomes" id="UP000441754"/>
    </source>
</evidence>
<keyword evidence="1" id="KW-0812">Transmembrane</keyword>
<accession>A0A7K0EIY3</accession>
<comment type="caution">
    <text evidence="2">The sequence shown here is derived from an EMBL/GenBank/DDBJ whole genome shotgun (WGS) entry which is preliminary data.</text>
</comment>
<dbReference type="RefSeq" id="WP_154174785.1">
    <property type="nucleotide sequence ID" value="NZ_WJXZ01000004.1"/>
</dbReference>
<evidence type="ECO:0000256" key="1">
    <source>
        <dbReference type="SAM" id="Phobius"/>
    </source>
</evidence>
<protein>
    <submittedName>
        <fullName evidence="2">Septum formation initiator family protein</fullName>
    </submittedName>
</protein>
<dbReference type="Proteomes" id="UP000441754">
    <property type="component" value="Unassembled WGS sequence"/>
</dbReference>
<sequence>MVNKILRLAKNFYFATGIGLLIWIAFFDANDIISQFRNSAKLSDLETDLVYYDEKIEEVETQRQSILGNARLQEKYARENYLMKKPNEDVYVLVNEKNEPIEKE</sequence>
<dbReference type="AlphaFoldDB" id="A0A7K0EIY3"/>